<evidence type="ECO:0000256" key="1">
    <source>
        <dbReference type="SAM" id="SignalP"/>
    </source>
</evidence>
<evidence type="ECO:0000313" key="4">
    <source>
        <dbReference type="WBParaSite" id="jg2104"/>
    </source>
</evidence>
<protein>
    <submittedName>
        <fullName evidence="4">Inositol polyphosphate-related phosphatase domain-containing protein</fullName>
    </submittedName>
</protein>
<organism evidence="3 4">
    <name type="scientific">Ditylenchus dipsaci</name>
    <dbReference type="NCBI Taxonomy" id="166011"/>
    <lineage>
        <taxon>Eukaryota</taxon>
        <taxon>Metazoa</taxon>
        <taxon>Ecdysozoa</taxon>
        <taxon>Nematoda</taxon>
        <taxon>Chromadorea</taxon>
        <taxon>Rhabditida</taxon>
        <taxon>Tylenchina</taxon>
        <taxon>Tylenchomorpha</taxon>
        <taxon>Sphaerularioidea</taxon>
        <taxon>Anguinidae</taxon>
        <taxon>Anguininae</taxon>
        <taxon>Ditylenchus</taxon>
    </lineage>
</organism>
<feature type="domain" description="Inositol polyphosphate-related phosphatase" evidence="2">
    <location>
        <begin position="86"/>
        <end position="384"/>
    </location>
</feature>
<proteinExistence type="predicted"/>
<dbReference type="Gene3D" id="3.60.10.10">
    <property type="entry name" value="Endonuclease/exonuclease/phosphatase"/>
    <property type="match status" value="1"/>
</dbReference>
<reference evidence="4" key="1">
    <citation type="submission" date="2022-11" db="UniProtKB">
        <authorList>
            <consortium name="WormBaseParasite"/>
        </authorList>
    </citation>
    <scope>IDENTIFICATION</scope>
</reference>
<name>A0A915DMH7_9BILA</name>
<keyword evidence="1" id="KW-0732">Signal</keyword>
<dbReference type="PANTHER" id="PTHR11200">
    <property type="entry name" value="INOSITOL 5-PHOSPHATASE"/>
    <property type="match status" value="1"/>
</dbReference>
<dbReference type="SMART" id="SM00128">
    <property type="entry name" value="IPPc"/>
    <property type="match status" value="1"/>
</dbReference>
<dbReference type="InterPro" id="IPR046985">
    <property type="entry name" value="IP5"/>
</dbReference>
<feature type="chain" id="PRO_5037916730" evidence="1">
    <location>
        <begin position="20"/>
        <end position="385"/>
    </location>
</feature>
<dbReference type="Proteomes" id="UP000887574">
    <property type="component" value="Unplaced"/>
</dbReference>
<accession>A0A915DMH7</accession>
<dbReference type="AlphaFoldDB" id="A0A915DMH7"/>
<dbReference type="WBParaSite" id="jg2104">
    <property type="protein sequence ID" value="jg2104"/>
    <property type="gene ID" value="jg2104"/>
</dbReference>
<evidence type="ECO:0000313" key="3">
    <source>
        <dbReference type="Proteomes" id="UP000887574"/>
    </source>
</evidence>
<dbReference type="SUPFAM" id="SSF56219">
    <property type="entry name" value="DNase I-like"/>
    <property type="match status" value="1"/>
</dbReference>
<dbReference type="GO" id="GO:0004439">
    <property type="term" value="F:phosphatidylinositol-4,5-bisphosphate 5-phosphatase activity"/>
    <property type="evidence" value="ECO:0007669"/>
    <property type="project" value="TreeGrafter"/>
</dbReference>
<dbReference type="GO" id="GO:0046856">
    <property type="term" value="P:phosphatidylinositol dephosphorylation"/>
    <property type="evidence" value="ECO:0007669"/>
    <property type="project" value="InterPro"/>
</dbReference>
<feature type="signal peptide" evidence="1">
    <location>
        <begin position="1"/>
        <end position="19"/>
    </location>
</feature>
<dbReference type="InterPro" id="IPR036691">
    <property type="entry name" value="Endo/exonu/phosph_ase_sf"/>
</dbReference>
<evidence type="ECO:0000259" key="2">
    <source>
        <dbReference type="SMART" id="SM00128"/>
    </source>
</evidence>
<dbReference type="InterPro" id="IPR000300">
    <property type="entry name" value="IPPc"/>
</dbReference>
<keyword evidence="3" id="KW-1185">Reference proteome</keyword>
<sequence>MLFMFTLFLLANIVVLTSPHENPQAHANLERLHSHPSKSAGSLHLQPPHRSTTLREQFDINSEVSRNGSKKFNAHQGGKHTTPPNKPLNIFITTFNAGGQKSADACTSNSAENLKSDTMCHWFDFDPSNPPDLVVIGLQEMVGLTLTNMVSNYVPFTKPSESKWLKALDETLTGMHEHYKQLTSIRLFGLFLVVYHRSSLNMKEFNDDSVATGIKPVLTKQLGNKGGVGISLTIGENLKICFINSHLAAGVEEKRDEARNSDAKRIEEELKFKENNVGDHDVVFWMGDFNYRLSEEMQSRREEVLQKCNSSSPDQKCLDILKHHDQLKKQMGAGNVFFGFHEGEMKFRPTYKFNRGTSDWDDSPKMRVPAWCDRILYKSVEASTK</sequence>
<dbReference type="Pfam" id="PF22669">
    <property type="entry name" value="Exo_endo_phos2"/>
    <property type="match status" value="1"/>
</dbReference>